<organism evidence="1 2">
    <name type="scientific">Candidatus Taylorbacteria bacterium RIFCSPHIGHO2_02_49_25</name>
    <dbReference type="NCBI Taxonomy" id="1802305"/>
    <lineage>
        <taxon>Bacteria</taxon>
        <taxon>Candidatus Tayloriibacteriota</taxon>
    </lineage>
</organism>
<proteinExistence type="predicted"/>
<sequence length="67" mass="7856">MAFILSPKSALDLLRDSFDLSRKHIIERLAGVLFHRCGSHRITRHYGGVFVSDNPFFSFRRFAVYWP</sequence>
<name>A0A1G2ME30_9BACT</name>
<dbReference type="Proteomes" id="UP000176493">
    <property type="component" value="Unassembled WGS sequence"/>
</dbReference>
<reference evidence="1 2" key="1">
    <citation type="journal article" date="2016" name="Nat. Commun.">
        <title>Thousands of microbial genomes shed light on interconnected biogeochemical processes in an aquifer system.</title>
        <authorList>
            <person name="Anantharaman K."/>
            <person name="Brown C.T."/>
            <person name="Hug L.A."/>
            <person name="Sharon I."/>
            <person name="Castelle C.J."/>
            <person name="Probst A.J."/>
            <person name="Thomas B.C."/>
            <person name="Singh A."/>
            <person name="Wilkins M.J."/>
            <person name="Karaoz U."/>
            <person name="Brodie E.L."/>
            <person name="Williams K.H."/>
            <person name="Hubbard S.S."/>
            <person name="Banfield J.F."/>
        </authorList>
    </citation>
    <scope>NUCLEOTIDE SEQUENCE [LARGE SCALE GENOMIC DNA]</scope>
</reference>
<protein>
    <submittedName>
        <fullName evidence="1">Uncharacterized protein</fullName>
    </submittedName>
</protein>
<evidence type="ECO:0000313" key="1">
    <source>
        <dbReference type="EMBL" id="OHA22156.1"/>
    </source>
</evidence>
<evidence type="ECO:0000313" key="2">
    <source>
        <dbReference type="Proteomes" id="UP000176493"/>
    </source>
</evidence>
<comment type="caution">
    <text evidence="1">The sequence shown here is derived from an EMBL/GenBank/DDBJ whole genome shotgun (WGS) entry which is preliminary data.</text>
</comment>
<gene>
    <name evidence="1" type="ORF">A2W52_04015</name>
</gene>
<dbReference type="AlphaFoldDB" id="A0A1G2ME30"/>
<dbReference type="EMBL" id="MHRJ01000031">
    <property type="protein sequence ID" value="OHA22156.1"/>
    <property type="molecule type" value="Genomic_DNA"/>
</dbReference>
<accession>A0A1G2ME30</accession>